<dbReference type="SUPFAM" id="SSF110857">
    <property type="entry name" value="Gamma-glutamyl cyclotransferase-like"/>
    <property type="match status" value="1"/>
</dbReference>
<gene>
    <name evidence="2" type="ORF">SAMN05421762_3070</name>
</gene>
<name>A0A1I1NPB5_9RHOB</name>
<keyword evidence="3" id="KW-1185">Reference proteome</keyword>
<keyword evidence="2" id="KW-0808">Transferase</keyword>
<dbReference type="CDD" id="cd06661">
    <property type="entry name" value="GGCT_like"/>
    <property type="match status" value="1"/>
</dbReference>
<proteinExistence type="predicted"/>
<dbReference type="GO" id="GO:0016740">
    <property type="term" value="F:transferase activity"/>
    <property type="evidence" value="ECO:0007669"/>
    <property type="project" value="UniProtKB-KW"/>
</dbReference>
<evidence type="ECO:0000313" key="3">
    <source>
        <dbReference type="Proteomes" id="UP000231644"/>
    </source>
</evidence>
<dbReference type="Gene3D" id="3.10.490.10">
    <property type="entry name" value="Gamma-glutamyl cyclotransferase-like"/>
    <property type="match status" value="1"/>
</dbReference>
<feature type="domain" description="Gamma-glutamylcyclotransferase AIG2-like" evidence="1">
    <location>
        <begin position="10"/>
        <end position="107"/>
    </location>
</feature>
<dbReference type="InterPro" id="IPR009288">
    <property type="entry name" value="AIG2-like_dom"/>
</dbReference>
<dbReference type="OrthoDB" id="5567366at2"/>
<dbReference type="EMBL" id="FOLX01000001">
    <property type="protein sequence ID" value="SFC99265.1"/>
    <property type="molecule type" value="Genomic_DNA"/>
</dbReference>
<dbReference type="RefSeq" id="WP_093446176.1">
    <property type="nucleotide sequence ID" value="NZ_FNZG01000001.1"/>
</dbReference>
<dbReference type="InterPro" id="IPR013024">
    <property type="entry name" value="GGCT-like"/>
</dbReference>
<evidence type="ECO:0000259" key="1">
    <source>
        <dbReference type="Pfam" id="PF06094"/>
    </source>
</evidence>
<accession>A0A1I1NPB5</accession>
<reference evidence="2 3" key="1">
    <citation type="submission" date="2016-10" db="EMBL/GenBank/DDBJ databases">
        <authorList>
            <person name="de Groot N.N."/>
        </authorList>
    </citation>
    <scope>NUCLEOTIDE SEQUENCE [LARGE SCALE GENOMIC DNA]</scope>
    <source>
        <strain evidence="2 3">DSM 29619</strain>
    </source>
</reference>
<protein>
    <submittedName>
        <fullName evidence="2">Gamma-glutamyl cyclotransferase, AIG2-like</fullName>
    </submittedName>
</protein>
<dbReference type="AlphaFoldDB" id="A0A1I1NPB5"/>
<dbReference type="Proteomes" id="UP000231644">
    <property type="component" value="Unassembled WGS sequence"/>
</dbReference>
<dbReference type="STRING" id="517719.SAMN05421762_3070"/>
<dbReference type="InterPro" id="IPR036568">
    <property type="entry name" value="GGCT-like_sf"/>
</dbReference>
<dbReference type="Pfam" id="PF06094">
    <property type="entry name" value="GGACT"/>
    <property type="match status" value="1"/>
</dbReference>
<organism evidence="2 3">
    <name type="scientific">Pseudooceanicola nitratireducens</name>
    <dbReference type="NCBI Taxonomy" id="517719"/>
    <lineage>
        <taxon>Bacteria</taxon>
        <taxon>Pseudomonadati</taxon>
        <taxon>Pseudomonadota</taxon>
        <taxon>Alphaproteobacteria</taxon>
        <taxon>Rhodobacterales</taxon>
        <taxon>Paracoccaceae</taxon>
        <taxon>Pseudooceanicola</taxon>
    </lineage>
</organism>
<sequence>MASALDPFFFGYGSLVNTATHIYDRHHPARLDGWRRVWRHTPIRDMAFLTAEPCEGVWIDGLIAAVPGADWVALDERETGYDRVPVMAGITHRAPDAGDIAVYTIPQDKHGPADGQRPILLSYLDVVVQGYLQVFGDEGGRHFFDTTVGWDGPVLNDRAAPLYPRAQRLDARETGFVDHHLKDLGVEIIRA</sequence>
<evidence type="ECO:0000313" key="2">
    <source>
        <dbReference type="EMBL" id="SFC99265.1"/>
    </source>
</evidence>